<feature type="transmembrane region" description="Helical" evidence="1">
    <location>
        <begin position="356"/>
        <end position="375"/>
    </location>
</feature>
<feature type="transmembrane region" description="Helical" evidence="1">
    <location>
        <begin position="96"/>
        <end position="117"/>
    </location>
</feature>
<gene>
    <name evidence="2" type="ORF">P154DRAFT_410884</name>
</gene>
<proteinExistence type="predicted"/>
<sequence>ALAANTQIFTPVQTPTPAQNLAVDQEGGWFYFDSWTRRGNTIRSGPDVRQCLLNLAKALEEVGVLAAAEYNGAAGALSLLPTAGALLGAPTREMWIVYKLVPLAGILSMFLSLGATITPRDAGEFTSEKAFSYGGLIATMKSEVAKTRVHRRMESVDDLSEARRFAREVRERADDEAGGDVAGKIWLGMACQAMLIGVVLVAMWFAQQGAVITWWCRFWGWIFFWYFLVIMVSIFDNIVAAPFTKSWTLRVAKAPSKVKVQSVHPPITQFDHSRHKTIFDRFKEGVHLHHNLTVDEHDQSTYSRTCFYVVISVEGISGWHAFAQFLSRTSGVIVFAFGTALFASATLMSISATLMLLTLVLPIGVIGRVAAMWIASQMNKHNKPILHAVVRTKQEASEHLEEILDLHGIQIETLGYVILDGNCLVKRNPLLSAATYIGLLATPYNLV</sequence>
<feature type="transmembrane region" description="Helical" evidence="1">
    <location>
        <begin position="185"/>
        <end position="206"/>
    </location>
</feature>
<protein>
    <submittedName>
        <fullName evidence="2">Uncharacterized protein</fullName>
    </submittedName>
</protein>
<evidence type="ECO:0000313" key="3">
    <source>
        <dbReference type="Proteomes" id="UP000799779"/>
    </source>
</evidence>
<feature type="transmembrane region" description="Helical" evidence="1">
    <location>
        <begin position="218"/>
        <end position="240"/>
    </location>
</feature>
<evidence type="ECO:0000313" key="2">
    <source>
        <dbReference type="EMBL" id="KAF2000172.1"/>
    </source>
</evidence>
<evidence type="ECO:0000256" key="1">
    <source>
        <dbReference type="SAM" id="Phobius"/>
    </source>
</evidence>
<name>A0A6A5WEY3_9PLEO</name>
<keyword evidence="1" id="KW-1133">Transmembrane helix</keyword>
<reference evidence="2" key="1">
    <citation type="journal article" date="2020" name="Stud. Mycol.">
        <title>101 Dothideomycetes genomes: a test case for predicting lifestyles and emergence of pathogens.</title>
        <authorList>
            <person name="Haridas S."/>
            <person name="Albert R."/>
            <person name="Binder M."/>
            <person name="Bloem J."/>
            <person name="Labutti K."/>
            <person name="Salamov A."/>
            <person name="Andreopoulos B."/>
            <person name="Baker S."/>
            <person name="Barry K."/>
            <person name="Bills G."/>
            <person name="Bluhm B."/>
            <person name="Cannon C."/>
            <person name="Castanera R."/>
            <person name="Culley D."/>
            <person name="Daum C."/>
            <person name="Ezra D."/>
            <person name="Gonzalez J."/>
            <person name="Henrissat B."/>
            <person name="Kuo A."/>
            <person name="Liang C."/>
            <person name="Lipzen A."/>
            <person name="Lutzoni F."/>
            <person name="Magnuson J."/>
            <person name="Mondo S."/>
            <person name="Nolan M."/>
            <person name="Ohm R."/>
            <person name="Pangilinan J."/>
            <person name="Park H.-J."/>
            <person name="Ramirez L."/>
            <person name="Alfaro M."/>
            <person name="Sun H."/>
            <person name="Tritt A."/>
            <person name="Yoshinaga Y."/>
            <person name="Zwiers L.-H."/>
            <person name="Turgeon B."/>
            <person name="Goodwin S."/>
            <person name="Spatafora J."/>
            <person name="Crous P."/>
            <person name="Grigoriev I."/>
        </authorList>
    </citation>
    <scope>NUCLEOTIDE SEQUENCE</scope>
    <source>
        <strain evidence="2">CBS 123094</strain>
    </source>
</reference>
<accession>A0A6A5WEY3</accession>
<feature type="non-terminal residue" evidence="2">
    <location>
        <position position="447"/>
    </location>
</feature>
<keyword evidence="1" id="KW-0472">Membrane</keyword>
<organism evidence="2 3">
    <name type="scientific">Amniculicola lignicola CBS 123094</name>
    <dbReference type="NCBI Taxonomy" id="1392246"/>
    <lineage>
        <taxon>Eukaryota</taxon>
        <taxon>Fungi</taxon>
        <taxon>Dikarya</taxon>
        <taxon>Ascomycota</taxon>
        <taxon>Pezizomycotina</taxon>
        <taxon>Dothideomycetes</taxon>
        <taxon>Pleosporomycetidae</taxon>
        <taxon>Pleosporales</taxon>
        <taxon>Amniculicolaceae</taxon>
        <taxon>Amniculicola</taxon>
    </lineage>
</organism>
<keyword evidence="3" id="KW-1185">Reference proteome</keyword>
<dbReference type="EMBL" id="ML977590">
    <property type="protein sequence ID" value="KAF2000172.1"/>
    <property type="molecule type" value="Genomic_DNA"/>
</dbReference>
<keyword evidence="1" id="KW-0812">Transmembrane</keyword>
<dbReference type="Proteomes" id="UP000799779">
    <property type="component" value="Unassembled WGS sequence"/>
</dbReference>
<dbReference type="OrthoDB" id="5382699at2759"/>
<feature type="transmembrane region" description="Helical" evidence="1">
    <location>
        <begin position="332"/>
        <end position="350"/>
    </location>
</feature>
<dbReference type="AlphaFoldDB" id="A0A6A5WEY3"/>
<feature type="non-terminal residue" evidence="2">
    <location>
        <position position="1"/>
    </location>
</feature>